<organism evidence="3 4">
    <name type="scientific">Alkalithermobacter paradoxus</name>
    <dbReference type="NCBI Taxonomy" id="29349"/>
    <lineage>
        <taxon>Bacteria</taxon>
        <taxon>Bacillati</taxon>
        <taxon>Bacillota</taxon>
        <taxon>Clostridia</taxon>
        <taxon>Peptostreptococcales</taxon>
        <taxon>Tepidibacteraceae</taxon>
        <taxon>Alkalithermobacter</taxon>
    </lineage>
</organism>
<name>A0A1V4I7X1_9FIRM</name>
<keyword evidence="1" id="KW-1133">Transmembrane helix</keyword>
<evidence type="ECO:0000259" key="2">
    <source>
        <dbReference type="Pfam" id="PF01551"/>
    </source>
</evidence>
<keyword evidence="1" id="KW-0812">Transmembrane</keyword>
<dbReference type="EMBL" id="MZGW01000003">
    <property type="protein sequence ID" value="OPJ56071.1"/>
    <property type="molecule type" value="Genomic_DNA"/>
</dbReference>
<comment type="caution">
    <text evidence="3">The sequence shown here is derived from an EMBL/GenBank/DDBJ whole genome shotgun (WGS) entry which is preliminary data.</text>
</comment>
<dbReference type="OrthoDB" id="9801106at2"/>
<keyword evidence="1" id="KW-0472">Membrane</keyword>
<dbReference type="InterPro" id="IPR050570">
    <property type="entry name" value="Cell_wall_metabolism_enzyme"/>
</dbReference>
<protein>
    <submittedName>
        <fullName evidence="3">Murein DD-endopeptidase MepM</fullName>
        <ecNumber evidence="3">3.4.24.-</ecNumber>
    </submittedName>
</protein>
<reference evidence="3 4" key="1">
    <citation type="submission" date="2017-03" db="EMBL/GenBank/DDBJ databases">
        <title>Genome sequence of Clostridium thermoalcaliphilum DSM 7309.</title>
        <authorList>
            <person name="Poehlein A."/>
            <person name="Daniel R."/>
        </authorList>
    </citation>
    <scope>NUCLEOTIDE SEQUENCE [LARGE SCALE GENOMIC DNA]</scope>
    <source>
        <strain evidence="3 4">DSM 7309</strain>
    </source>
</reference>
<dbReference type="InterPro" id="IPR011055">
    <property type="entry name" value="Dup_hybrid_motif"/>
</dbReference>
<evidence type="ECO:0000313" key="4">
    <source>
        <dbReference type="Proteomes" id="UP000190140"/>
    </source>
</evidence>
<dbReference type="Gene3D" id="2.70.70.10">
    <property type="entry name" value="Glucose Permease (Domain IIA)"/>
    <property type="match status" value="1"/>
</dbReference>
<dbReference type="InterPro" id="IPR016047">
    <property type="entry name" value="M23ase_b-sheet_dom"/>
</dbReference>
<dbReference type="GO" id="GO:0004222">
    <property type="term" value="F:metalloendopeptidase activity"/>
    <property type="evidence" value="ECO:0007669"/>
    <property type="project" value="TreeGrafter"/>
</dbReference>
<accession>A0A1V4I7X1</accession>
<keyword evidence="4" id="KW-1185">Reference proteome</keyword>
<feature type="transmembrane region" description="Helical" evidence="1">
    <location>
        <begin position="18"/>
        <end position="36"/>
    </location>
</feature>
<evidence type="ECO:0000256" key="1">
    <source>
        <dbReference type="SAM" id="Phobius"/>
    </source>
</evidence>
<dbReference type="PANTHER" id="PTHR21666">
    <property type="entry name" value="PEPTIDASE-RELATED"/>
    <property type="match status" value="1"/>
</dbReference>
<dbReference type="Pfam" id="PF01551">
    <property type="entry name" value="Peptidase_M23"/>
    <property type="match status" value="1"/>
</dbReference>
<dbReference type="AlphaFoldDB" id="A0A1V4I7X1"/>
<gene>
    <name evidence="3" type="primary">mepM_1</name>
    <name evidence="3" type="ORF">CLOTH_12490</name>
</gene>
<proteinExistence type="predicted"/>
<dbReference type="RefSeq" id="WP_079412193.1">
    <property type="nucleotide sequence ID" value="NZ_MZGW01000003.1"/>
</dbReference>
<evidence type="ECO:0000313" key="3">
    <source>
        <dbReference type="EMBL" id="OPJ56071.1"/>
    </source>
</evidence>
<dbReference type="Proteomes" id="UP000190140">
    <property type="component" value="Unassembled WGS sequence"/>
</dbReference>
<dbReference type="CDD" id="cd12797">
    <property type="entry name" value="M23_peptidase"/>
    <property type="match status" value="1"/>
</dbReference>
<feature type="domain" description="M23ase beta-sheet core" evidence="2">
    <location>
        <begin position="140"/>
        <end position="238"/>
    </location>
</feature>
<dbReference type="SUPFAM" id="SSF51261">
    <property type="entry name" value="Duplicated hybrid motif"/>
    <property type="match status" value="1"/>
</dbReference>
<dbReference type="STRING" id="29349.CLOTH_12490"/>
<dbReference type="EC" id="3.4.24.-" evidence="3"/>
<dbReference type="PANTHER" id="PTHR21666:SF270">
    <property type="entry name" value="MUREIN HYDROLASE ACTIVATOR ENVC"/>
    <property type="match status" value="1"/>
</dbReference>
<sequence>MENNKNNKLKKILEKDSFYLVLFLCVCLVAFTAVWVTKNSIDNLATDSGFKNLEYSELLDEKDTADSEGEIHLIKDDEDAVATSTNPNETLDKAKEKLEKEMAKKTNTEHAAIMPVTGEIIRKFSDTELSYSPTLEQWELHKGVDIKAKEGTPVKVMMDGEVVEIIQNSKNGITVKVKHSEDLYTIYSSLSTDVLVEEGEVLKAGDIIGGVGNTSIVKSKEGPLLHLEAIKNGKHIDPLSLISKN</sequence>
<keyword evidence="3" id="KW-0378">Hydrolase</keyword>